<keyword evidence="1" id="KW-0472">Membrane</keyword>
<comment type="caution">
    <text evidence="2">The sequence shown here is derived from an EMBL/GenBank/DDBJ whole genome shotgun (WGS) entry which is preliminary data.</text>
</comment>
<evidence type="ECO:0000256" key="1">
    <source>
        <dbReference type="SAM" id="Phobius"/>
    </source>
</evidence>
<protein>
    <submittedName>
        <fullName evidence="2">Uncharacterized protein</fullName>
    </submittedName>
</protein>
<evidence type="ECO:0000313" key="3">
    <source>
        <dbReference type="Proteomes" id="UP000887458"/>
    </source>
</evidence>
<sequence>MQLTSSRVSLLIQIPFMSSLQPMNMPSRPQIQRRRQRLHSSLSCEESCPPFTKCASFFKIPFLSTSTSSYFSFISTNSNSLSSSSSNTTTKQTTKNCHSHFENQKCRHQNQQQQQRRQNQESLLLLPSLIKFIIAIIIIILLLPTTFDSRSVK</sequence>
<reference evidence="2 3" key="2">
    <citation type="journal article" date="2022" name="Mol. Biol. Evol.">
        <title>Comparative Genomics Reveals Insights into the Divergent Evolution of Astigmatic Mites and Household Pest Adaptations.</title>
        <authorList>
            <person name="Xiong Q."/>
            <person name="Wan A.T."/>
            <person name="Liu X."/>
            <person name="Fung C.S."/>
            <person name="Xiao X."/>
            <person name="Malainual N."/>
            <person name="Hou J."/>
            <person name="Wang L."/>
            <person name="Wang M."/>
            <person name="Yang K.Y."/>
            <person name="Cui Y."/>
            <person name="Leung E.L."/>
            <person name="Nong W."/>
            <person name="Shin S.K."/>
            <person name="Au S.W."/>
            <person name="Jeong K.Y."/>
            <person name="Chew F.T."/>
            <person name="Hui J.H."/>
            <person name="Leung T.F."/>
            <person name="Tungtrongchitr A."/>
            <person name="Zhong N."/>
            <person name="Liu Z."/>
            <person name="Tsui S.K."/>
        </authorList>
    </citation>
    <scope>NUCLEOTIDE SEQUENCE [LARGE SCALE GENOMIC DNA]</scope>
    <source>
        <strain evidence="2">Derp</strain>
    </source>
</reference>
<accession>A0ABQ8JH93</accession>
<evidence type="ECO:0000313" key="2">
    <source>
        <dbReference type="EMBL" id="KAH9421987.1"/>
    </source>
</evidence>
<keyword evidence="1" id="KW-1133">Transmembrane helix</keyword>
<keyword evidence="1" id="KW-0812">Transmembrane</keyword>
<organism evidence="2 3">
    <name type="scientific">Dermatophagoides pteronyssinus</name>
    <name type="common">European house dust mite</name>
    <dbReference type="NCBI Taxonomy" id="6956"/>
    <lineage>
        <taxon>Eukaryota</taxon>
        <taxon>Metazoa</taxon>
        <taxon>Ecdysozoa</taxon>
        <taxon>Arthropoda</taxon>
        <taxon>Chelicerata</taxon>
        <taxon>Arachnida</taxon>
        <taxon>Acari</taxon>
        <taxon>Acariformes</taxon>
        <taxon>Sarcoptiformes</taxon>
        <taxon>Astigmata</taxon>
        <taxon>Psoroptidia</taxon>
        <taxon>Analgoidea</taxon>
        <taxon>Pyroglyphidae</taxon>
        <taxon>Dermatophagoidinae</taxon>
        <taxon>Dermatophagoides</taxon>
    </lineage>
</organism>
<reference evidence="2 3" key="1">
    <citation type="journal article" date="2018" name="J. Allergy Clin. Immunol.">
        <title>High-quality assembly of Dermatophagoides pteronyssinus genome and transcriptome reveals a wide range of novel allergens.</title>
        <authorList>
            <person name="Liu X.Y."/>
            <person name="Yang K.Y."/>
            <person name="Wang M.Q."/>
            <person name="Kwok J.S."/>
            <person name="Zeng X."/>
            <person name="Yang Z."/>
            <person name="Xiao X.J."/>
            <person name="Lau C.P."/>
            <person name="Li Y."/>
            <person name="Huang Z.M."/>
            <person name="Ba J.G."/>
            <person name="Yim A.K."/>
            <person name="Ouyang C.Y."/>
            <person name="Ngai S.M."/>
            <person name="Chan T.F."/>
            <person name="Leung E.L."/>
            <person name="Liu L."/>
            <person name="Liu Z.G."/>
            <person name="Tsui S.K."/>
        </authorList>
    </citation>
    <scope>NUCLEOTIDE SEQUENCE [LARGE SCALE GENOMIC DNA]</scope>
    <source>
        <strain evidence="2">Derp</strain>
    </source>
</reference>
<proteinExistence type="predicted"/>
<keyword evidence="3" id="KW-1185">Reference proteome</keyword>
<gene>
    <name evidence="2" type="ORF">DERP_002277</name>
</gene>
<name>A0ABQ8JH93_DERPT</name>
<feature type="transmembrane region" description="Helical" evidence="1">
    <location>
        <begin position="123"/>
        <end position="143"/>
    </location>
</feature>
<dbReference type="Proteomes" id="UP000887458">
    <property type="component" value="Unassembled WGS sequence"/>
</dbReference>
<dbReference type="EMBL" id="NJHN03000037">
    <property type="protein sequence ID" value="KAH9421987.1"/>
    <property type="molecule type" value="Genomic_DNA"/>
</dbReference>